<dbReference type="Pfam" id="PF04892">
    <property type="entry name" value="VanZ"/>
    <property type="match status" value="1"/>
</dbReference>
<evidence type="ECO:0000256" key="1">
    <source>
        <dbReference type="SAM" id="Phobius"/>
    </source>
</evidence>
<dbReference type="PANTHER" id="PTHR36834">
    <property type="entry name" value="MEMBRANE PROTEIN-RELATED"/>
    <property type="match status" value="1"/>
</dbReference>
<gene>
    <name evidence="3" type="ORF">P6P90_12395</name>
</gene>
<feature type="domain" description="VanZ-like" evidence="2">
    <location>
        <begin position="75"/>
        <end position="200"/>
    </location>
</feature>
<dbReference type="RefSeq" id="WP_278018426.1">
    <property type="nucleotide sequence ID" value="NZ_JARRRY010000012.1"/>
</dbReference>
<dbReference type="InterPro" id="IPR006976">
    <property type="entry name" value="VanZ-like"/>
</dbReference>
<accession>A0ABT6H8H0</accession>
<keyword evidence="1" id="KW-0812">Transmembrane</keyword>
<dbReference type="EMBL" id="JARULN010000012">
    <property type="protein sequence ID" value="MDG5754766.1"/>
    <property type="molecule type" value="Genomic_DNA"/>
</dbReference>
<reference evidence="3 4" key="1">
    <citation type="submission" date="2023-04" db="EMBL/GenBank/DDBJ databases">
        <title>Ectobacillus antri isolated from activated sludge.</title>
        <authorList>
            <person name="Yan P."/>
            <person name="Liu X."/>
        </authorList>
    </citation>
    <scope>NUCLEOTIDE SEQUENCE [LARGE SCALE GENOMIC DNA]</scope>
    <source>
        <strain evidence="3 4">C18H</strain>
    </source>
</reference>
<feature type="transmembrane region" description="Helical" evidence="1">
    <location>
        <begin position="115"/>
        <end position="133"/>
    </location>
</feature>
<proteinExistence type="predicted"/>
<evidence type="ECO:0000313" key="4">
    <source>
        <dbReference type="Proteomes" id="UP001218246"/>
    </source>
</evidence>
<keyword evidence="1" id="KW-1133">Transmembrane helix</keyword>
<dbReference type="PANTHER" id="PTHR36834:SF1">
    <property type="entry name" value="INTEGRAL MEMBRANE PROTEIN"/>
    <property type="match status" value="1"/>
</dbReference>
<name>A0ABT6H8H0_9BACI</name>
<keyword evidence="1" id="KW-0472">Membrane</keyword>
<feature type="transmembrane region" description="Helical" evidence="1">
    <location>
        <begin position="145"/>
        <end position="171"/>
    </location>
</feature>
<sequence length="214" mass="24100">MNKYMLLIIPFFILANSFTSVNLSVVSSTLVNALLVTLMLYWLLRRTNIICTRDWIIAIAFSIYLPILYSKTLAITLSYAPISYSAEELLVLLATAVNFVPFHGLLDVLRHNPSAYYVIIDSALLFTPLTFAMRYLNWVSTVKRAVWYTFLIIVTIEIIQLVYSLVVLLFGLGVMGHTDIDDVLIHTTGALIGGFCFIAFQTMTAANKQNDLQN</sequence>
<keyword evidence="4" id="KW-1185">Reference proteome</keyword>
<feature type="transmembrane region" description="Helical" evidence="1">
    <location>
        <begin position="27"/>
        <end position="44"/>
    </location>
</feature>
<organism evidence="3 4">
    <name type="scientific">Ectobacillus antri</name>
    <dbReference type="NCBI Taxonomy" id="2486280"/>
    <lineage>
        <taxon>Bacteria</taxon>
        <taxon>Bacillati</taxon>
        <taxon>Bacillota</taxon>
        <taxon>Bacilli</taxon>
        <taxon>Bacillales</taxon>
        <taxon>Bacillaceae</taxon>
        <taxon>Ectobacillus</taxon>
    </lineage>
</organism>
<evidence type="ECO:0000313" key="3">
    <source>
        <dbReference type="EMBL" id="MDG5754766.1"/>
    </source>
</evidence>
<evidence type="ECO:0000259" key="2">
    <source>
        <dbReference type="Pfam" id="PF04892"/>
    </source>
</evidence>
<feature type="transmembrane region" description="Helical" evidence="1">
    <location>
        <begin position="56"/>
        <end position="77"/>
    </location>
</feature>
<comment type="caution">
    <text evidence="3">The sequence shown here is derived from an EMBL/GenBank/DDBJ whole genome shotgun (WGS) entry which is preliminary data.</text>
</comment>
<dbReference type="InterPro" id="IPR053150">
    <property type="entry name" value="Teicoplanin_resist-assoc"/>
</dbReference>
<protein>
    <submittedName>
        <fullName evidence="3">VanZ family protein</fullName>
    </submittedName>
</protein>
<feature type="transmembrane region" description="Helical" evidence="1">
    <location>
        <begin position="183"/>
        <end position="203"/>
    </location>
</feature>
<dbReference type="Proteomes" id="UP001218246">
    <property type="component" value="Unassembled WGS sequence"/>
</dbReference>